<evidence type="ECO:0000256" key="2">
    <source>
        <dbReference type="ARBA" id="ARBA00012737"/>
    </source>
</evidence>
<dbReference type="AlphaFoldDB" id="A0A1H1VHA9"/>
<dbReference type="InterPro" id="IPR014729">
    <property type="entry name" value="Rossmann-like_a/b/a_fold"/>
</dbReference>
<dbReference type="InterPro" id="IPR051786">
    <property type="entry name" value="ASN_synthetase/amidase"/>
</dbReference>
<protein>
    <recommendedName>
        <fullName evidence="2">asparagine synthase (glutamine-hydrolyzing)</fullName>
        <ecNumber evidence="2">6.3.5.4</ecNumber>
    </recommendedName>
</protein>
<dbReference type="GO" id="GO:0004066">
    <property type="term" value="F:asparagine synthase (glutamine-hydrolyzing) activity"/>
    <property type="evidence" value="ECO:0007669"/>
    <property type="project" value="UniProtKB-EC"/>
</dbReference>
<sequence length="466" mass="53938">MKTITTPIIPIVPTYAKVNAPHELHLEAICVFAAIGFFLDTDTYWKDEVVLRPGCQHTISDDGYLLESIPWFEWHYTPDKTRDFDATLQDFTTLFESIIEEQTVGKKVILPLSGGLDSRTQAVALQHLNVPVNSYSYDFQGGYKETQIAKAIAEVCDFDFTAYTIPKGYLWDVLEGLATLNRCESDFTSPRQMAIVDEFETMGEVFSLGHWGDVLFDDMGVRDDLPLKDQVKVLQKKLMKKGGRALANQLWSYWNLAGDFDAYFETRITSLLSAIKIPNNANARIRAFKSMYWAPRWTSVNLAVFASKHPVTLPYYDKRMCEFICTVPEDFLAKRQLQIGYIKQRAPKLAKITWQDQRPFNLYTYPKNKTPYNLPYRTINKLERVFQEVLGKKYIERNWELQFLGDDNQKKLEAYVYNTEFNSWISKSIVDQCYNAFKSGNTVEKSHAMNMFLVFAVHQHLNNRHV</sequence>
<comment type="catalytic activity">
    <reaction evidence="3">
        <text>L-aspartate + L-glutamine + ATP + H2O = L-asparagine + L-glutamate + AMP + diphosphate + H(+)</text>
        <dbReference type="Rhea" id="RHEA:12228"/>
        <dbReference type="ChEBI" id="CHEBI:15377"/>
        <dbReference type="ChEBI" id="CHEBI:15378"/>
        <dbReference type="ChEBI" id="CHEBI:29985"/>
        <dbReference type="ChEBI" id="CHEBI:29991"/>
        <dbReference type="ChEBI" id="CHEBI:30616"/>
        <dbReference type="ChEBI" id="CHEBI:33019"/>
        <dbReference type="ChEBI" id="CHEBI:58048"/>
        <dbReference type="ChEBI" id="CHEBI:58359"/>
        <dbReference type="ChEBI" id="CHEBI:456215"/>
        <dbReference type="EC" id="6.3.5.4"/>
    </reaction>
</comment>
<evidence type="ECO:0000256" key="1">
    <source>
        <dbReference type="ARBA" id="ARBA00005187"/>
    </source>
</evidence>
<comment type="pathway">
    <text evidence="1">Amino-acid biosynthesis; L-asparagine biosynthesis; L-asparagine from L-aspartate (L-Gln route): step 1/1.</text>
</comment>
<name>A0A1H1VHA9_9FLAO</name>
<dbReference type="PANTHER" id="PTHR43284:SF1">
    <property type="entry name" value="ASPARAGINE SYNTHETASE"/>
    <property type="match status" value="1"/>
</dbReference>
<dbReference type="PANTHER" id="PTHR43284">
    <property type="entry name" value="ASPARAGINE SYNTHETASE (GLUTAMINE-HYDROLYZING)"/>
    <property type="match status" value="1"/>
</dbReference>
<dbReference type="Pfam" id="PF00733">
    <property type="entry name" value="Asn_synthase"/>
    <property type="match status" value="1"/>
</dbReference>
<dbReference type="EC" id="6.3.5.4" evidence="2"/>
<dbReference type="EMBL" id="LT629774">
    <property type="protein sequence ID" value="SDS84238.1"/>
    <property type="molecule type" value="Genomic_DNA"/>
</dbReference>
<evidence type="ECO:0000313" key="6">
    <source>
        <dbReference type="Proteomes" id="UP000198963"/>
    </source>
</evidence>
<dbReference type="Gene3D" id="3.40.50.620">
    <property type="entry name" value="HUPs"/>
    <property type="match status" value="1"/>
</dbReference>
<dbReference type="GO" id="GO:0006529">
    <property type="term" value="P:asparagine biosynthetic process"/>
    <property type="evidence" value="ECO:0007669"/>
    <property type="project" value="InterPro"/>
</dbReference>
<evidence type="ECO:0000256" key="3">
    <source>
        <dbReference type="ARBA" id="ARBA00048741"/>
    </source>
</evidence>
<proteinExistence type="predicted"/>
<organism evidence="5 6">
    <name type="scientific">Winogradskyella sediminis</name>
    <dbReference type="NCBI Taxonomy" id="1382466"/>
    <lineage>
        <taxon>Bacteria</taxon>
        <taxon>Pseudomonadati</taxon>
        <taxon>Bacteroidota</taxon>
        <taxon>Flavobacteriia</taxon>
        <taxon>Flavobacteriales</taxon>
        <taxon>Flavobacteriaceae</taxon>
        <taxon>Winogradskyella</taxon>
    </lineage>
</organism>
<dbReference type="STRING" id="1249933.SAMN04489797_2559"/>
<reference evidence="5 6" key="1">
    <citation type="submission" date="2016-10" db="EMBL/GenBank/DDBJ databases">
        <authorList>
            <person name="Varghese N."/>
            <person name="Submissions S."/>
        </authorList>
    </citation>
    <scope>NUCLEOTIDE SEQUENCE [LARGE SCALE GENOMIC DNA]</scope>
    <source>
        <strain evidence="5 6">RHA_55</strain>
    </source>
</reference>
<accession>A0A1H1VHA9</accession>
<evidence type="ECO:0000259" key="4">
    <source>
        <dbReference type="Pfam" id="PF00733"/>
    </source>
</evidence>
<feature type="domain" description="Asparagine synthetase" evidence="4">
    <location>
        <begin position="108"/>
        <end position="451"/>
    </location>
</feature>
<dbReference type="SUPFAM" id="SSF52402">
    <property type="entry name" value="Adenine nucleotide alpha hydrolases-like"/>
    <property type="match status" value="1"/>
</dbReference>
<dbReference type="InterPro" id="IPR001962">
    <property type="entry name" value="Asn_synthase"/>
</dbReference>
<dbReference type="Proteomes" id="UP000198963">
    <property type="component" value="Chromosome I"/>
</dbReference>
<dbReference type="RefSeq" id="WP_092447058.1">
    <property type="nucleotide sequence ID" value="NZ_LT629774.1"/>
</dbReference>
<gene>
    <name evidence="5" type="ORF">SAMN04489797_2559</name>
</gene>
<evidence type="ECO:0000313" key="5">
    <source>
        <dbReference type="EMBL" id="SDS84238.1"/>
    </source>
</evidence>
<keyword evidence="6" id="KW-1185">Reference proteome</keyword>